<dbReference type="SMART" id="SM00342">
    <property type="entry name" value="HTH_ARAC"/>
    <property type="match status" value="1"/>
</dbReference>
<dbReference type="Gene3D" id="3.40.50.880">
    <property type="match status" value="1"/>
</dbReference>
<dbReference type="InterPro" id="IPR018060">
    <property type="entry name" value="HTH_AraC"/>
</dbReference>
<dbReference type="InterPro" id="IPR029062">
    <property type="entry name" value="Class_I_gatase-like"/>
</dbReference>
<evidence type="ECO:0000256" key="2">
    <source>
        <dbReference type="ARBA" id="ARBA00023125"/>
    </source>
</evidence>
<evidence type="ECO:0000256" key="1">
    <source>
        <dbReference type="ARBA" id="ARBA00023015"/>
    </source>
</evidence>
<evidence type="ECO:0000256" key="3">
    <source>
        <dbReference type="ARBA" id="ARBA00023163"/>
    </source>
</evidence>
<dbReference type="OrthoDB" id="3194870at2"/>
<dbReference type="AlphaFoldDB" id="A0A0F0KAE9"/>
<evidence type="ECO:0000313" key="5">
    <source>
        <dbReference type="EMBL" id="KJL17369.1"/>
    </source>
</evidence>
<dbReference type="EMBL" id="JYIT01000086">
    <property type="protein sequence ID" value="KJL17369.1"/>
    <property type="molecule type" value="Genomic_DNA"/>
</dbReference>
<dbReference type="Proteomes" id="UP000033448">
    <property type="component" value="Unassembled WGS sequence"/>
</dbReference>
<dbReference type="InterPro" id="IPR009057">
    <property type="entry name" value="Homeodomain-like_sf"/>
</dbReference>
<dbReference type="GO" id="GO:0003700">
    <property type="term" value="F:DNA-binding transcription factor activity"/>
    <property type="evidence" value="ECO:0007669"/>
    <property type="project" value="InterPro"/>
</dbReference>
<protein>
    <submittedName>
        <fullName evidence="5">HTH-type transcriptional regulator CdhR</fullName>
    </submittedName>
</protein>
<feature type="domain" description="HTH araC/xylS-type" evidence="4">
    <location>
        <begin position="217"/>
        <end position="315"/>
    </location>
</feature>
<dbReference type="PANTHER" id="PTHR43130:SF3">
    <property type="entry name" value="HTH-TYPE TRANSCRIPTIONAL REGULATOR RV1931C"/>
    <property type="match status" value="1"/>
</dbReference>
<keyword evidence="2" id="KW-0238">DNA-binding</keyword>
<name>A0A0F0KAE9_9MICO</name>
<dbReference type="Pfam" id="PF12833">
    <property type="entry name" value="HTH_18"/>
    <property type="match status" value="1"/>
</dbReference>
<dbReference type="PROSITE" id="PS01124">
    <property type="entry name" value="HTH_ARAC_FAMILY_2"/>
    <property type="match status" value="1"/>
</dbReference>
<dbReference type="Gene3D" id="1.10.10.60">
    <property type="entry name" value="Homeodomain-like"/>
    <property type="match status" value="1"/>
</dbReference>
<evidence type="ECO:0000259" key="4">
    <source>
        <dbReference type="PROSITE" id="PS01124"/>
    </source>
</evidence>
<comment type="caution">
    <text evidence="5">The sequence shown here is derived from an EMBL/GenBank/DDBJ whole genome shotgun (WGS) entry which is preliminary data.</text>
</comment>
<dbReference type="PATRIC" id="fig|582680.7.peg.3671"/>
<evidence type="ECO:0000313" key="6">
    <source>
        <dbReference type="Proteomes" id="UP000033448"/>
    </source>
</evidence>
<dbReference type="Pfam" id="PF01965">
    <property type="entry name" value="DJ-1_PfpI"/>
    <property type="match status" value="1"/>
</dbReference>
<organism evidence="5 6">
    <name type="scientific">Microbacterium azadirachtae</name>
    <dbReference type="NCBI Taxonomy" id="582680"/>
    <lineage>
        <taxon>Bacteria</taxon>
        <taxon>Bacillati</taxon>
        <taxon>Actinomycetota</taxon>
        <taxon>Actinomycetes</taxon>
        <taxon>Micrococcales</taxon>
        <taxon>Microbacteriaceae</taxon>
        <taxon>Microbacterium</taxon>
    </lineage>
</organism>
<dbReference type="PANTHER" id="PTHR43130">
    <property type="entry name" value="ARAC-FAMILY TRANSCRIPTIONAL REGULATOR"/>
    <property type="match status" value="1"/>
</dbReference>
<dbReference type="InterPro" id="IPR018062">
    <property type="entry name" value="HTH_AraC-typ_CS"/>
</dbReference>
<dbReference type="GO" id="GO:0043565">
    <property type="term" value="F:sequence-specific DNA binding"/>
    <property type="evidence" value="ECO:0007669"/>
    <property type="project" value="InterPro"/>
</dbReference>
<sequence length="339" mass="36691">MLHSITLPVIDGLAAFEFGLLSEVFGLDRSVYSDVPAFDFRVCGLEADRPVTTQVGAQVIPAYGLEAMEHADVIAVPAAQVRPAEEYPEELLEALRRAADRGAILLSACSGAFMLGAAGLLDGRPCTTHWRYAEELQRRYPTARVDPDVLFVDDGDLVTSAGTAAGIDASLHLVRRELGSAIANVIARNMVVPPQRDGGQRQYIERPVPQVSSDALGDVLAYMEDRLAEAHSVAALAQRAHMSSRTFARRFVAETGVTPMQWLASQRVLQARLALETTDASIEEIAASCGFGSATLFRHHFTREVGIAPSAYRRSYACEVAEMLETIAATPERDLVAAH</sequence>
<dbReference type="InterPro" id="IPR052158">
    <property type="entry name" value="INH-QAR"/>
</dbReference>
<keyword evidence="1" id="KW-0805">Transcription regulation</keyword>
<dbReference type="InterPro" id="IPR002818">
    <property type="entry name" value="DJ-1/PfpI"/>
</dbReference>
<accession>A0A0F0KAE9</accession>
<dbReference type="SUPFAM" id="SSF52317">
    <property type="entry name" value="Class I glutamine amidotransferase-like"/>
    <property type="match status" value="1"/>
</dbReference>
<keyword evidence="3" id="KW-0804">Transcription</keyword>
<dbReference type="PROSITE" id="PS00041">
    <property type="entry name" value="HTH_ARAC_FAMILY_1"/>
    <property type="match status" value="1"/>
</dbReference>
<reference evidence="5 6" key="1">
    <citation type="submission" date="2015-02" db="EMBL/GenBank/DDBJ databases">
        <title>Draft genome sequences of ten Microbacterium spp. with emphasis on heavy metal contaminated environments.</title>
        <authorList>
            <person name="Corretto E."/>
        </authorList>
    </citation>
    <scope>NUCLEOTIDE SEQUENCE [LARGE SCALE GENOMIC DNA]</scope>
    <source>
        <strain evidence="5 6">DSM 23848</strain>
    </source>
</reference>
<keyword evidence="6" id="KW-1185">Reference proteome</keyword>
<dbReference type="SUPFAM" id="SSF46689">
    <property type="entry name" value="Homeodomain-like"/>
    <property type="match status" value="2"/>
</dbReference>
<gene>
    <name evidence="5" type="primary">cdhR_4</name>
    <name evidence="5" type="ORF">RL72_03614</name>
</gene>
<proteinExistence type="predicted"/>
<dbReference type="CDD" id="cd03137">
    <property type="entry name" value="GATase1_AraC_1"/>
    <property type="match status" value="1"/>
</dbReference>
<dbReference type="RefSeq" id="WP_045252256.1">
    <property type="nucleotide sequence ID" value="NZ_JYIT01000086.1"/>
</dbReference>